<dbReference type="EMBL" id="CM007894">
    <property type="protein sequence ID" value="OTG24164.1"/>
    <property type="molecule type" value="Genomic_DNA"/>
</dbReference>
<accession>A0A251UM30</accession>
<dbReference type="EMBL" id="MNCJ02000320">
    <property type="protein sequence ID" value="KAF5804395.1"/>
    <property type="molecule type" value="Genomic_DNA"/>
</dbReference>
<evidence type="ECO:0000313" key="2">
    <source>
        <dbReference type="EMBL" id="KAF5804395.1"/>
    </source>
</evidence>
<evidence type="ECO:0000256" key="1">
    <source>
        <dbReference type="SAM" id="MobiDB-lite"/>
    </source>
</evidence>
<gene>
    <name evidence="3" type="ORF">HannXRQ_Chr05g0133601</name>
    <name evidence="2" type="ORF">HanXRQr2_Chr05g0196501</name>
</gene>
<proteinExistence type="predicted"/>
<reference evidence="3" key="2">
    <citation type="submission" date="2017-02" db="EMBL/GenBank/DDBJ databases">
        <title>Sunflower complete genome.</title>
        <authorList>
            <person name="Langlade N."/>
            <person name="Munos S."/>
        </authorList>
    </citation>
    <scope>NUCLEOTIDE SEQUENCE [LARGE SCALE GENOMIC DNA]</scope>
    <source>
        <tissue evidence="3">Leaves</tissue>
    </source>
</reference>
<feature type="region of interest" description="Disordered" evidence="1">
    <location>
        <begin position="37"/>
        <end position="60"/>
    </location>
</feature>
<dbReference type="InParanoid" id="A0A251UM30"/>
<organism evidence="3 4">
    <name type="scientific">Helianthus annuus</name>
    <name type="common">Common sunflower</name>
    <dbReference type="NCBI Taxonomy" id="4232"/>
    <lineage>
        <taxon>Eukaryota</taxon>
        <taxon>Viridiplantae</taxon>
        <taxon>Streptophyta</taxon>
        <taxon>Embryophyta</taxon>
        <taxon>Tracheophyta</taxon>
        <taxon>Spermatophyta</taxon>
        <taxon>Magnoliopsida</taxon>
        <taxon>eudicotyledons</taxon>
        <taxon>Gunneridae</taxon>
        <taxon>Pentapetalae</taxon>
        <taxon>asterids</taxon>
        <taxon>campanulids</taxon>
        <taxon>Asterales</taxon>
        <taxon>Asteraceae</taxon>
        <taxon>Asteroideae</taxon>
        <taxon>Heliantheae alliance</taxon>
        <taxon>Heliantheae</taxon>
        <taxon>Helianthus</taxon>
    </lineage>
</organism>
<keyword evidence="4" id="KW-1185">Reference proteome</keyword>
<evidence type="ECO:0000313" key="4">
    <source>
        <dbReference type="Proteomes" id="UP000215914"/>
    </source>
</evidence>
<feature type="compositionally biased region" description="Basic and acidic residues" evidence="1">
    <location>
        <begin position="40"/>
        <end position="50"/>
    </location>
</feature>
<dbReference type="Gramene" id="mRNA:HanXRQr2_Chr05g0196501">
    <property type="protein sequence ID" value="mRNA:HanXRQr2_Chr05g0196501"/>
    <property type="gene ID" value="HanXRQr2_Chr05g0196501"/>
</dbReference>
<dbReference type="Proteomes" id="UP000215914">
    <property type="component" value="Chromosome 5"/>
</dbReference>
<reference evidence="2" key="3">
    <citation type="submission" date="2020-06" db="EMBL/GenBank/DDBJ databases">
        <title>Helianthus annuus Genome sequencing and assembly Release 2.</title>
        <authorList>
            <person name="Gouzy J."/>
            <person name="Langlade N."/>
            <person name="Munos S."/>
        </authorList>
    </citation>
    <scope>NUCLEOTIDE SEQUENCE</scope>
    <source>
        <tissue evidence="2">Leaves</tissue>
    </source>
</reference>
<evidence type="ECO:0000313" key="3">
    <source>
        <dbReference type="EMBL" id="OTG24164.1"/>
    </source>
</evidence>
<protein>
    <submittedName>
        <fullName evidence="3">Uncharacterized protein</fullName>
    </submittedName>
</protein>
<reference evidence="2 4" key="1">
    <citation type="journal article" date="2017" name="Nature">
        <title>The sunflower genome provides insights into oil metabolism, flowering and Asterid evolution.</title>
        <authorList>
            <person name="Badouin H."/>
            <person name="Gouzy J."/>
            <person name="Grassa C.J."/>
            <person name="Murat F."/>
            <person name="Staton S.E."/>
            <person name="Cottret L."/>
            <person name="Lelandais-Briere C."/>
            <person name="Owens G.L."/>
            <person name="Carrere S."/>
            <person name="Mayjonade B."/>
            <person name="Legrand L."/>
            <person name="Gill N."/>
            <person name="Kane N.C."/>
            <person name="Bowers J.E."/>
            <person name="Hubner S."/>
            <person name="Bellec A."/>
            <person name="Berard A."/>
            <person name="Berges H."/>
            <person name="Blanchet N."/>
            <person name="Boniface M.C."/>
            <person name="Brunel D."/>
            <person name="Catrice O."/>
            <person name="Chaidir N."/>
            <person name="Claudel C."/>
            <person name="Donnadieu C."/>
            <person name="Faraut T."/>
            <person name="Fievet G."/>
            <person name="Helmstetter N."/>
            <person name="King M."/>
            <person name="Knapp S.J."/>
            <person name="Lai Z."/>
            <person name="Le Paslier M.C."/>
            <person name="Lippi Y."/>
            <person name="Lorenzon L."/>
            <person name="Mandel J.R."/>
            <person name="Marage G."/>
            <person name="Marchand G."/>
            <person name="Marquand E."/>
            <person name="Bret-Mestries E."/>
            <person name="Morien E."/>
            <person name="Nambeesan S."/>
            <person name="Nguyen T."/>
            <person name="Pegot-Espagnet P."/>
            <person name="Pouilly N."/>
            <person name="Raftis F."/>
            <person name="Sallet E."/>
            <person name="Schiex T."/>
            <person name="Thomas J."/>
            <person name="Vandecasteele C."/>
            <person name="Vares D."/>
            <person name="Vear F."/>
            <person name="Vautrin S."/>
            <person name="Crespi M."/>
            <person name="Mangin B."/>
            <person name="Burke J.M."/>
            <person name="Salse J."/>
            <person name="Munos S."/>
            <person name="Vincourt P."/>
            <person name="Rieseberg L.H."/>
            <person name="Langlade N.B."/>
        </authorList>
    </citation>
    <scope>NUCLEOTIDE SEQUENCE [LARGE SCALE GENOMIC DNA]</scope>
    <source>
        <strain evidence="4">cv. SF193</strain>
        <tissue evidence="2">Leaves</tissue>
    </source>
</reference>
<name>A0A251UM30_HELAN</name>
<dbReference type="AlphaFoldDB" id="A0A251UM30"/>
<sequence length="60" mass="7023">MKLPGARVRNMDKMTSKWSDLNRKMSQFNACFIQKPKPTKWSERGDDHATSHRNVLHNVP</sequence>